<dbReference type="NCBIfam" id="TIGR02605">
    <property type="entry name" value="CxxC_CxxC_SSSS"/>
    <property type="match status" value="1"/>
</dbReference>
<reference evidence="2" key="1">
    <citation type="submission" date="2018-05" db="EMBL/GenBank/DDBJ databases">
        <authorList>
            <person name="Lanie J.A."/>
            <person name="Ng W.-L."/>
            <person name="Kazmierczak K.M."/>
            <person name="Andrzejewski T.M."/>
            <person name="Davidsen T.M."/>
            <person name="Wayne K.J."/>
            <person name="Tettelin H."/>
            <person name="Glass J.I."/>
            <person name="Rusch D."/>
            <person name="Podicherti R."/>
            <person name="Tsui H.-C.T."/>
            <person name="Winkler M.E."/>
        </authorList>
    </citation>
    <scope>NUCLEOTIDE SEQUENCE</scope>
</reference>
<dbReference type="EMBL" id="UINC01096733">
    <property type="protein sequence ID" value="SVC53869.1"/>
    <property type="molecule type" value="Genomic_DNA"/>
</dbReference>
<protein>
    <recommendedName>
        <fullName evidence="1">Putative regulatory protein FmdB zinc ribbon domain-containing protein</fullName>
    </recommendedName>
</protein>
<accession>A0A382MYA2</accession>
<evidence type="ECO:0000259" key="1">
    <source>
        <dbReference type="SMART" id="SM00834"/>
    </source>
</evidence>
<proteinExistence type="predicted"/>
<feature type="domain" description="Putative regulatory protein FmdB zinc ribbon" evidence="1">
    <location>
        <begin position="1"/>
        <end position="41"/>
    </location>
</feature>
<gene>
    <name evidence="2" type="ORF">METZ01_LOCUS306723</name>
</gene>
<name>A0A382MYA2_9ZZZZ</name>
<organism evidence="2">
    <name type="scientific">marine metagenome</name>
    <dbReference type="NCBI Taxonomy" id="408172"/>
    <lineage>
        <taxon>unclassified sequences</taxon>
        <taxon>metagenomes</taxon>
        <taxon>ecological metagenomes</taxon>
    </lineage>
</organism>
<dbReference type="InterPro" id="IPR013429">
    <property type="entry name" value="Regulatory_FmdB_Zinc_ribbon"/>
</dbReference>
<evidence type="ECO:0000313" key="2">
    <source>
        <dbReference type="EMBL" id="SVC53869.1"/>
    </source>
</evidence>
<sequence>MAIYEYYCADCKTTFEKRRPMSQAKEPVNCSSGHHAERTITNFAFSGGVGTLEMEMPGEAFSAGGCACGGACACAG</sequence>
<dbReference type="SMART" id="SM00834">
    <property type="entry name" value="CxxC_CXXC_SSSS"/>
    <property type="match status" value="1"/>
</dbReference>
<dbReference type="AlphaFoldDB" id="A0A382MYA2"/>
<dbReference type="Pfam" id="PF09723">
    <property type="entry name" value="Zn_ribbon_8"/>
    <property type="match status" value="1"/>
</dbReference>